<gene>
    <name evidence="8" type="ORF">V5N11_034192</name>
</gene>
<dbReference type="SMART" id="SM00220">
    <property type="entry name" value="S_TKc"/>
    <property type="match status" value="1"/>
</dbReference>
<dbReference type="PROSITE" id="PS00107">
    <property type="entry name" value="PROTEIN_KINASE_ATP"/>
    <property type="match status" value="1"/>
</dbReference>
<dbReference type="GO" id="GO:0004674">
    <property type="term" value="F:protein serine/threonine kinase activity"/>
    <property type="evidence" value="ECO:0007669"/>
    <property type="project" value="UniProtKB-KW"/>
</dbReference>
<name>A0ABD1BQY9_CARAN</name>
<dbReference type="EMBL" id="JBANAX010000175">
    <property type="protein sequence ID" value="KAL1219615.1"/>
    <property type="molecule type" value="Genomic_DNA"/>
</dbReference>
<organism evidence="8 9">
    <name type="scientific">Cardamine amara subsp. amara</name>
    <dbReference type="NCBI Taxonomy" id="228776"/>
    <lineage>
        <taxon>Eukaryota</taxon>
        <taxon>Viridiplantae</taxon>
        <taxon>Streptophyta</taxon>
        <taxon>Embryophyta</taxon>
        <taxon>Tracheophyta</taxon>
        <taxon>Spermatophyta</taxon>
        <taxon>Magnoliopsida</taxon>
        <taxon>eudicotyledons</taxon>
        <taxon>Gunneridae</taxon>
        <taxon>Pentapetalae</taxon>
        <taxon>rosids</taxon>
        <taxon>malvids</taxon>
        <taxon>Brassicales</taxon>
        <taxon>Brassicaceae</taxon>
        <taxon>Cardamineae</taxon>
        <taxon>Cardamine</taxon>
    </lineage>
</organism>
<dbReference type="InterPro" id="IPR011009">
    <property type="entry name" value="Kinase-like_dom_sf"/>
</dbReference>
<evidence type="ECO:0000313" key="9">
    <source>
        <dbReference type="Proteomes" id="UP001558713"/>
    </source>
</evidence>
<dbReference type="AlphaFoldDB" id="A0ABD1BQY9"/>
<evidence type="ECO:0000256" key="6">
    <source>
        <dbReference type="RuleBase" id="RU000304"/>
    </source>
</evidence>
<dbReference type="CDD" id="cd06606">
    <property type="entry name" value="STKc_MAPKKK"/>
    <property type="match status" value="1"/>
</dbReference>
<evidence type="ECO:0000256" key="2">
    <source>
        <dbReference type="ARBA" id="ARBA00022741"/>
    </source>
</evidence>
<dbReference type="GO" id="GO:0005524">
    <property type="term" value="F:ATP binding"/>
    <property type="evidence" value="ECO:0007669"/>
    <property type="project" value="UniProtKB-UniRule"/>
</dbReference>
<feature type="binding site" evidence="5">
    <location>
        <position position="51"/>
    </location>
    <ligand>
        <name>ATP</name>
        <dbReference type="ChEBI" id="CHEBI:30616"/>
    </ligand>
</feature>
<dbReference type="InterPro" id="IPR017441">
    <property type="entry name" value="Protein_kinase_ATP_BS"/>
</dbReference>
<dbReference type="PANTHER" id="PTHR48011">
    <property type="entry name" value="CCR4-NOT TRANSCRIPTIONAL COMPLEX SUBUNIT CAF120-RELATED"/>
    <property type="match status" value="1"/>
</dbReference>
<protein>
    <submittedName>
        <fullName evidence="8">Mitogen-activated protein kinase kinase kinase 18</fullName>
    </submittedName>
</protein>
<evidence type="ECO:0000313" key="8">
    <source>
        <dbReference type="EMBL" id="KAL1219615.1"/>
    </source>
</evidence>
<dbReference type="InterPro" id="IPR052751">
    <property type="entry name" value="Plant_MAPKKK"/>
</dbReference>
<keyword evidence="3 8" id="KW-0418">Kinase</keyword>
<keyword evidence="4 5" id="KW-0067">ATP-binding</keyword>
<dbReference type="PROSITE" id="PS00108">
    <property type="entry name" value="PROTEIN_KINASE_ST"/>
    <property type="match status" value="1"/>
</dbReference>
<accession>A0ABD1BQY9</accession>
<dbReference type="Proteomes" id="UP001558713">
    <property type="component" value="Unassembled WGS sequence"/>
</dbReference>
<dbReference type="InterPro" id="IPR000719">
    <property type="entry name" value="Prot_kinase_dom"/>
</dbReference>
<reference evidence="8 9" key="1">
    <citation type="submission" date="2024-04" db="EMBL/GenBank/DDBJ databases">
        <title>Genome assembly C_amara_ONT_v2.</title>
        <authorList>
            <person name="Yant L."/>
            <person name="Moore C."/>
            <person name="Slenker M."/>
        </authorList>
    </citation>
    <scope>NUCLEOTIDE SEQUENCE [LARGE SCALE GENOMIC DNA]</scope>
    <source>
        <tissue evidence="8">Leaf</tissue>
    </source>
</reference>
<dbReference type="SUPFAM" id="SSF56112">
    <property type="entry name" value="Protein kinase-like (PK-like)"/>
    <property type="match status" value="1"/>
</dbReference>
<sequence>MEKQNITNTSSSSSSSLSQSSWIRGTCVGRGCFGTVNKAVSKIDGGVFAVKSVDLATCLPSQAESLENEIVILRSLKSHPYIVRFLGDDVSREGTTSFRNLHLEYLPKGDVANGGIVHETLLRRYLWSLVSALSHVHANGIVHCDVKSKNVLVFNGGSSVKLADFGSAVEMEKSTVQIAPRGSPLWMAPEVIRREYQGPESDVWSLGCTVIEMLTGKPVWEDQGFDTLSRIGFSNESPLIPAGLSELGRDFLDKCLKRDRSQRWSCDQLLEHPFLCQDHHDSFFFTESSPRCVLDWVNSEFEEEEEEEEESSEFSDESIVSAMGRISKLAATSEGAIWESNGWIEVRDNVTSEESGVKTEFHVTTSEEELELNISSPPENEESASVLASVMTCELIILLLLLVEENIHIYATIYTRIIIRILYCCCYHHQKVILILIIIIRRKKFLRNILSFYLSLNFLFGIACDSDRSIS</sequence>
<dbReference type="Gene3D" id="3.30.200.20">
    <property type="entry name" value="Phosphorylase Kinase, domain 1"/>
    <property type="match status" value="1"/>
</dbReference>
<evidence type="ECO:0000256" key="3">
    <source>
        <dbReference type="ARBA" id="ARBA00022777"/>
    </source>
</evidence>
<keyword evidence="9" id="KW-1185">Reference proteome</keyword>
<feature type="domain" description="Protein kinase" evidence="7">
    <location>
        <begin position="22"/>
        <end position="275"/>
    </location>
</feature>
<evidence type="ECO:0000259" key="7">
    <source>
        <dbReference type="PROSITE" id="PS50011"/>
    </source>
</evidence>
<keyword evidence="2 5" id="KW-0547">Nucleotide-binding</keyword>
<keyword evidence="1" id="KW-0808">Transferase</keyword>
<keyword evidence="6" id="KW-0723">Serine/threonine-protein kinase</keyword>
<evidence type="ECO:0000256" key="5">
    <source>
        <dbReference type="PROSITE-ProRule" id="PRU10141"/>
    </source>
</evidence>
<comment type="caution">
    <text evidence="8">The sequence shown here is derived from an EMBL/GenBank/DDBJ whole genome shotgun (WGS) entry which is preliminary data.</text>
</comment>
<dbReference type="Pfam" id="PF00069">
    <property type="entry name" value="Pkinase"/>
    <property type="match status" value="1"/>
</dbReference>
<dbReference type="PROSITE" id="PS50011">
    <property type="entry name" value="PROTEIN_KINASE_DOM"/>
    <property type="match status" value="1"/>
</dbReference>
<proteinExistence type="inferred from homology"/>
<dbReference type="PANTHER" id="PTHR48011:SF101">
    <property type="entry name" value="MITOGEN-ACTIVATED PROTEIN KINASE KINASE KINASE 14"/>
    <property type="match status" value="1"/>
</dbReference>
<evidence type="ECO:0000256" key="1">
    <source>
        <dbReference type="ARBA" id="ARBA00022679"/>
    </source>
</evidence>
<evidence type="ECO:0000256" key="4">
    <source>
        <dbReference type="ARBA" id="ARBA00022840"/>
    </source>
</evidence>
<comment type="similarity">
    <text evidence="6">Belongs to the protein kinase superfamily.</text>
</comment>
<dbReference type="Gene3D" id="1.10.510.10">
    <property type="entry name" value="Transferase(Phosphotransferase) domain 1"/>
    <property type="match status" value="1"/>
</dbReference>
<dbReference type="FunFam" id="1.10.510.10:FF:001090">
    <property type="entry name" value="Serine threonine protein kinase putative"/>
    <property type="match status" value="1"/>
</dbReference>
<dbReference type="InterPro" id="IPR008271">
    <property type="entry name" value="Ser/Thr_kinase_AS"/>
</dbReference>